<dbReference type="AlphaFoldDB" id="A0AAJ0G2R0"/>
<dbReference type="Gene3D" id="3.40.50.150">
    <property type="entry name" value="Vaccinia Virus protein VP39"/>
    <property type="match status" value="1"/>
</dbReference>
<organism evidence="3 4">
    <name type="scientific">Conoideocrella luteorostrata</name>
    <dbReference type="NCBI Taxonomy" id="1105319"/>
    <lineage>
        <taxon>Eukaryota</taxon>
        <taxon>Fungi</taxon>
        <taxon>Dikarya</taxon>
        <taxon>Ascomycota</taxon>
        <taxon>Pezizomycotina</taxon>
        <taxon>Sordariomycetes</taxon>
        <taxon>Hypocreomycetidae</taxon>
        <taxon>Hypocreales</taxon>
        <taxon>Clavicipitaceae</taxon>
        <taxon>Conoideocrella</taxon>
    </lineage>
</organism>
<keyword evidence="1" id="KW-1133">Transmembrane helix</keyword>
<keyword evidence="1" id="KW-0812">Transmembrane</keyword>
<dbReference type="Pfam" id="PF08242">
    <property type="entry name" value="Methyltransf_12"/>
    <property type="match status" value="1"/>
</dbReference>
<accession>A0AAJ0G2R0</accession>
<evidence type="ECO:0000313" key="3">
    <source>
        <dbReference type="EMBL" id="KAK2616596.1"/>
    </source>
</evidence>
<feature type="domain" description="Methyltransferase type 12" evidence="2">
    <location>
        <begin position="59"/>
        <end position="172"/>
    </location>
</feature>
<dbReference type="InterPro" id="IPR029063">
    <property type="entry name" value="SAM-dependent_MTases_sf"/>
</dbReference>
<feature type="transmembrane region" description="Helical" evidence="1">
    <location>
        <begin position="12"/>
        <end position="32"/>
    </location>
</feature>
<gene>
    <name evidence="3" type="ORF">QQS21_000419</name>
</gene>
<comment type="caution">
    <text evidence="3">The sequence shown here is derived from an EMBL/GenBank/DDBJ whole genome shotgun (WGS) entry which is preliminary data.</text>
</comment>
<protein>
    <recommendedName>
        <fullName evidence="2">Methyltransferase type 12 domain-containing protein</fullName>
    </recommendedName>
</protein>
<dbReference type="CDD" id="cd02440">
    <property type="entry name" value="AdoMet_MTases"/>
    <property type="match status" value="1"/>
</dbReference>
<dbReference type="InterPro" id="IPR013217">
    <property type="entry name" value="Methyltransf_12"/>
</dbReference>
<dbReference type="SUPFAM" id="SSF53335">
    <property type="entry name" value="S-adenosyl-L-methionine-dependent methyltransferases"/>
    <property type="match status" value="1"/>
</dbReference>
<keyword evidence="1" id="KW-0472">Membrane</keyword>
<evidence type="ECO:0000313" key="4">
    <source>
        <dbReference type="Proteomes" id="UP001251528"/>
    </source>
</evidence>
<sequence>MNEKPQPAQNAGSAIYTPFFLAFIYDILVIWFSNSYVWKCPTPTSLLPLFVASLGKRHLDVGVGSGYYPSKALSLSTSPVEEITLLDLNPTALKASRRRILQAVSTTHDASDALTTINTVVADAAQRLPLPRGSKFDSISLFYLLHCMPGPAKQKTKVFDVLRPHLAEDGVVVGATILPLRERMNWLASWITGTYNRKGVFDNEGDEVEVFESGLRRNFAHVDVWTVGMVMLWRARKARPDLG</sequence>
<proteinExistence type="predicted"/>
<reference evidence="3" key="1">
    <citation type="submission" date="2023-06" db="EMBL/GenBank/DDBJ databases">
        <title>Conoideocrella luteorostrata (Hypocreales: Clavicipitaceae), a potential biocontrol fungus for elongate hemlock scale in United States Christmas tree production areas.</title>
        <authorList>
            <person name="Barrett H."/>
            <person name="Lovett B."/>
            <person name="Macias A.M."/>
            <person name="Stajich J.E."/>
            <person name="Kasson M.T."/>
        </authorList>
    </citation>
    <scope>NUCLEOTIDE SEQUENCE</scope>
    <source>
        <strain evidence="3">ARSEF 14590</strain>
    </source>
</reference>
<name>A0AAJ0G2R0_9HYPO</name>
<evidence type="ECO:0000256" key="1">
    <source>
        <dbReference type="SAM" id="Phobius"/>
    </source>
</evidence>
<dbReference type="Proteomes" id="UP001251528">
    <property type="component" value="Unassembled WGS sequence"/>
</dbReference>
<keyword evidence="4" id="KW-1185">Reference proteome</keyword>
<evidence type="ECO:0000259" key="2">
    <source>
        <dbReference type="Pfam" id="PF08242"/>
    </source>
</evidence>
<dbReference type="EMBL" id="JASWJB010000004">
    <property type="protein sequence ID" value="KAK2616596.1"/>
    <property type="molecule type" value="Genomic_DNA"/>
</dbReference>